<comment type="caution">
    <text evidence="4">The sequence shown here is derived from an EMBL/GenBank/DDBJ whole genome shotgun (WGS) entry which is preliminary data.</text>
</comment>
<protein>
    <submittedName>
        <fullName evidence="4">Uncharacterized protein</fullName>
    </submittedName>
</protein>
<sequence>MRFVLRFHLKSSTTKIFKTRIMKTNKYFTHIRTLLFTIFIGINLSFQANNKIPLDSYFNHLSEANKEWRHHKEIVPKGLVSFESDKDRIQTHLNLVIEHLSKNYSSTFNSDQISNRLFLLNKLQEYADNKVFPINKYHPIRTPYFVDHLGTNCAVGQMIYVSGNEELVAKISKEHNYDYIKDIHTVGVVEWANEYGFTLDELKWIQPAYAPTQTMEQILGGANGRVTKIEKDLNGRLIIAGEFTELDGLPCLNVGYYRNNQLSCYGTGIEGKINDVMHNSQDLYVFGELYHNGQLYPMAMFNGTNWSFMDIPERIGAIATSAFRRGSDHKIKVAISHPSIPENQEIWHYLFDNTWEKQAKVNGVINDITASSYGRVHAGHFDSVTIYNSNATIDTTISVNNVVIHSHHSDTWYGIDGEVSDTVNTVLYVGNTLIFGGTCGYESGDNKVCLSRYYNSILQPLFLNNFGLRDHSINSLAHRMGSEIILGGDFDIEFMMGTFGSNLATYDLVYNSVNPIAILDKPVNTVTFSGYDLYVGGDFQDNMEIPINYLGRMTTNVGLNENKAEINLNVYPNPFNSIINLEGIEDGAKYSILYIDGRIAKSGTVVNQRIIDLDFLPKGSYLLQIESTKGKVVKKIFK</sequence>
<reference evidence="4 5" key="1">
    <citation type="submission" date="2018-05" db="EMBL/GenBank/DDBJ databases">
        <title>Brumimicrobium oceani sp. nov., isolated from coastal sediment.</title>
        <authorList>
            <person name="Kou Y."/>
        </authorList>
    </citation>
    <scope>NUCLEOTIDE SEQUENCE [LARGE SCALE GENOMIC DNA]</scope>
    <source>
        <strain evidence="4 5">C305</strain>
    </source>
</reference>
<accession>A0A2U2XDF0</accession>
<reference evidence="4 5" key="2">
    <citation type="submission" date="2018-05" db="EMBL/GenBank/DDBJ databases">
        <authorList>
            <person name="Lanie J.A."/>
            <person name="Ng W.-L."/>
            <person name="Kazmierczak K.M."/>
            <person name="Andrzejewski T.M."/>
            <person name="Davidsen T.M."/>
            <person name="Wayne K.J."/>
            <person name="Tettelin H."/>
            <person name="Glass J.I."/>
            <person name="Rusch D."/>
            <person name="Podicherti R."/>
            <person name="Tsui H.-C.T."/>
            <person name="Winkler M.E."/>
        </authorList>
    </citation>
    <scope>NUCLEOTIDE SEQUENCE [LARGE SCALE GENOMIC DNA]</scope>
    <source>
        <strain evidence="4 5">C305</strain>
    </source>
</reference>
<evidence type="ECO:0000256" key="1">
    <source>
        <dbReference type="ARBA" id="ARBA00022729"/>
    </source>
</evidence>
<dbReference type="PANTHER" id="PTHR31778">
    <property type="entry name" value="BUD SITE SELECTION PROTEIN RAX2"/>
    <property type="match status" value="1"/>
</dbReference>
<dbReference type="Pfam" id="PF18962">
    <property type="entry name" value="Por_Secre_tail"/>
    <property type="match status" value="1"/>
</dbReference>
<dbReference type="InterPro" id="IPR024982">
    <property type="entry name" value="Rax2-like_C"/>
</dbReference>
<feature type="domain" description="Rax2-like C-terminal" evidence="2">
    <location>
        <begin position="214"/>
        <end position="360"/>
    </location>
</feature>
<evidence type="ECO:0000313" key="5">
    <source>
        <dbReference type="Proteomes" id="UP000245370"/>
    </source>
</evidence>
<dbReference type="InterPro" id="IPR026444">
    <property type="entry name" value="Secre_tail"/>
</dbReference>
<keyword evidence="5" id="KW-1185">Reference proteome</keyword>
<organism evidence="4 5">
    <name type="scientific">Brumimicrobium oceani</name>
    <dbReference type="NCBI Taxonomy" id="2100725"/>
    <lineage>
        <taxon>Bacteria</taxon>
        <taxon>Pseudomonadati</taxon>
        <taxon>Bacteroidota</taxon>
        <taxon>Flavobacteriia</taxon>
        <taxon>Flavobacteriales</taxon>
        <taxon>Crocinitomicaceae</taxon>
        <taxon>Brumimicrobium</taxon>
    </lineage>
</organism>
<evidence type="ECO:0000259" key="2">
    <source>
        <dbReference type="Pfam" id="PF12768"/>
    </source>
</evidence>
<dbReference type="EMBL" id="QFRJ01000004">
    <property type="protein sequence ID" value="PWH85780.1"/>
    <property type="molecule type" value="Genomic_DNA"/>
</dbReference>
<dbReference type="NCBIfam" id="TIGR04183">
    <property type="entry name" value="Por_Secre_tail"/>
    <property type="match status" value="1"/>
</dbReference>
<dbReference type="AlphaFoldDB" id="A0A2U2XDF0"/>
<dbReference type="PANTHER" id="PTHR31778:SF2">
    <property type="entry name" value="BUD SITE SELECTION PROTEIN RAX2"/>
    <property type="match status" value="1"/>
</dbReference>
<dbReference type="GO" id="GO:1902929">
    <property type="term" value="C:plasma membrane of growing cell tip"/>
    <property type="evidence" value="ECO:0007669"/>
    <property type="project" value="TreeGrafter"/>
</dbReference>
<feature type="domain" description="Secretion system C-terminal sorting" evidence="3">
    <location>
        <begin position="570"/>
        <end position="636"/>
    </location>
</feature>
<evidence type="ECO:0000259" key="3">
    <source>
        <dbReference type="Pfam" id="PF18962"/>
    </source>
</evidence>
<name>A0A2U2XDF0_9FLAO</name>
<evidence type="ECO:0000313" key="4">
    <source>
        <dbReference type="EMBL" id="PWH85780.1"/>
    </source>
</evidence>
<gene>
    <name evidence="4" type="ORF">DIT68_06715</name>
</gene>
<proteinExistence type="predicted"/>
<dbReference type="Proteomes" id="UP000245370">
    <property type="component" value="Unassembled WGS sequence"/>
</dbReference>
<dbReference type="Pfam" id="PF12768">
    <property type="entry name" value="Rax2"/>
    <property type="match status" value="1"/>
</dbReference>
<keyword evidence="1" id="KW-0732">Signal</keyword>